<dbReference type="AlphaFoldDB" id="A0A8D5AJB3"/>
<dbReference type="EMBL" id="AP019782">
    <property type="protein sequence ID" value="BBL72236.1"/>
    <property type="molecule type" value="Genomic_DNA"/>
</dbReference>
<dbReference type="Pfam" id="PF02491">
    <property type="entry name" value="SHS2_FTSA"/>
    <property type="match status" value="1"/>
</dbReference>
<dbReference type="FunFam" id="3.30.420.40:FF:000035">
    <property type="entry name" value="Cell division protein FtsA"/>
    <property type="match status" value="1"/>
</dbReference>
<dbReference type="GO" id="GO:0043093">
    <property type="term" value="P:FtsZ-dependent cytokinesis"/>
    <property type="evidence" value="ECO:0007669"/>
    <property type="project" value="UniProtKB-UniRule"/>
</dbReference>
<dbReference type="FunFam" id="3.30.420.40:FF:000032">
    <property type="entry name" value="Cell division protein FtsA"/>
    <property type="match status" value="1"/>
</dbReference>
<dbReference type="RefSeq" id="WP_221047441.1">
    <property type="nucleotide sequence ID" value="NZ_AP019782.1"/>
</dbReference>
<keyword evidence="2 5" id="KW-0132">Cell division</keyword>
<comment type="subcellular location">
    <subcellularLocation>
        <location evidence="5">Cell membrane</location>
        <topology evidence="5">Peripheral membrane protein</topology>
        <orientation evidence="5">Cytoplasmic side</orientation>
    </subcellularLocation>
    <text evidence="5">Localizes to the Z ring in an FtsZ-dependent manner. Targeted to the membrane through a conserved C-terminal amphipathic helix.</text>
</comment>
<dbReference type="FunFam" id="3.30.1490.110:FF:000001">
    <property type="entry name" value="Cell division protein FtsA"/>
    <property type="match status" value="1"/>
</dbReference>
<proteinExistence type="inferred from homology"/>
<gene>
    <name evidence="5 8" type="primary">ftsA</name>
    <name evidence="8" type="ORF">MoryE10_28420</name>
</gene>
<dbReference type="GO" id="GO:0009898">
    <property type="term" value="C:cytoplasmic side of plasma membrane"/>
    <property type="evidence" value="ECO:0007669"/>
    <property type="project" value="UniProtKB-UniRule"/>
</dbReference>
<keyword evidence="9" id="KW-1185">Reference proteome</keyword>
<keyword evidence="3 5" id="KW-0472">Membrane</keyword>
<dbReference type="PANTHER" id="PTHR32432">
    <property type="entry name" value="CELL DIVISION PROTEIN FTSA-RELATED"/>
    <property type="match status" value="1"/>
</dbReference>
<reference evidence="8" key="1">
    <citation type="submission" date="2019-06" db="EMBL/GenBank/DDBJ databases">
        <title>Complete genome sequence of Methylogaea oryzae strain JCM16910.</title>
        <authorList>
            <person name="Asakawa S."/>
        </authorList>
    </citation>
    <scope>NUCLEOTIDE SEQUENCE</scope>
    <source>
        <strain evidence="8">E10</strain>
    </source>
</reference>
<dbReference type="SMART" id="SM00842">
    <property type="entry name" value="FtsA"/>
    <property type="match status" value="1"/>
</dbReference>
<dbReference type="PIRSF" id="PIRSF003101">
    <property type="entry name" value="FtsA"/>
    <property type="match status" value="1"/>
</dbReference>
<keyword evidence="4 5" id="KW-0131">Cell cycle</keyword>
<dbReference type="InterPro" id="IPR050696">
    <property type="entry name" value="FtsA/MreB"/>
</dbReference>
<sequence length="411" mass="44382">MAKKVDRNLIVGLDIGTSKVAAIVGEVNEEGEIEVIGIGNHPSRGLKKGVVVNLETTVQSIQRAVEEAELMAGCQIRNVYVGIAGSHISSLNSHGIVAIKDKEVSQGDVDRVIDSARAVAIPADQKILHILPQEFVIDNQEGIKEPIGMSGIRLEARVHIVTGAVSAAQNIVKCINRCGLEVEDIILEQLASCTACLTEDEKDLGVCLVDIGGGTTDIAVYTDGAIRHTAVIPIAGDQVTNDIAVALRTPTQFAEEIKMKHACALTQLADLDDTIEVPSIGDRPPRRISRQNLAEIVEPRYEELLLLVQQELRRSGFEELIAGGIVLSGGSAKVEGLTDLAEEIFHMPVRIGMPQHVTGMMDVVRNPIYSTGMGLLLFGRQHQGLGERHAAVGKGYKSLFTRMKNWFQGNF</sequence>
<dbReference type="HAMAP" id="MF_02033">
    <property type="entry name" value="FtsA"/>
    <property type="match status" value="1"/>
</dbReference>
<comment type="subunit">
    <text evidence="5">Self-interacts. Interacts with FtsZ.</text>
</comment>
<dbReference type="PANTHER" id="PTHR32432:SF4">
    <property type="entry name" value="CELL DIVISION PROTEIN FTSA"/>
    <property type="match status" value="1"/>
</dbReference>
<dbReference type="InterPro" id="IPR003494">
    <property type="entry name" value="SHS2_FtsA"/>
</dbReference>
<evidence type="ECO:0000256" key="1">
    <source>
        <dbReference type="ARBA" id="ARBA00022475"/>
    </source>
</evidence>
<evidence type="ECO:0000256" key="2">
    <source>
        <dbReference type="ARBA" id="ARBA00022618"/>
    </source>
</evidence>
<protein>
    <recommendedName>
        <fullName evidence="5 6">Cell division protein FtsA</fullName>
    </recommendedName>
</protein>
<dbReference type="NCBIfam" id="NF007009">
    <property type="entry name" value="PRK09472.1"/>
    <property type="match status" value="1"/>
</dbReference>
<dbReference type="Pfam" id="PF14450">
    <property type="entry name" value="FtsA"/>
    <property type="match status" value="2"/>
</dbReference>
<dbReference type="NCBIfam" id="TIGR01174">
    <property type="entry name" value="ftsA"/>
    <property type="match status" value="1"/>
</dbReference>
<evidence type="ECO:0000259" key="7">
    <source>
        <dbReference type="SMART" id="SM00842"/>
    </source>
</evidence>
<comment type="similarity">
    <text evidence="5 6">Belongs to the FtsA/MreB family.</text>
</comment>
<dbReference type="KEGG" id="moz:MoryE10_28420"/>
<dbReference type="GO" id="GO:0032153">
    <property type="term" value="C:cell division site"/>
    <property type="evidence" value="ECO:0007669"/>
    <property type="project" value="UniProtKB-UniRule"/>
</dbReference>
<evidence type="ECO:0000256" key="6">
    <source>
        <dbReference type="PIRNR" id="PIRNR003101"/>
    </source>
</evidence>
<comment type="function">
    <text evidence="5 6">Cell division protein that is involved in the assembly of the Z ring. May serve as a membrane anchor for the Z ring.</text>
</comment>
<feature type="domain" description="SHS2" evidence="7">
    <location>
        <begin position="10"/>
        <end position="196"/>
    </location>
</feature>
<accession>A0A8D5AJB3</accession>
<evidence type="ECO:0000256" key="4">
    <source>
        <dbReference type="ARBA" id="ARBA00023306"/>
    </source>
</evidence>
<evidence type="ECO:0000256" key="5">
    <source>
        <dbReference type="HAMAP-Rule" id="MF_02033"/>
    </source>
</evidence>
<evidence type="ECO:0000313" key="9">
    <source>
        <dbReference type="Proteomes" id="UP000824988"/>
    </source>
</evidence>
<dbReference type="CDD" id="cd24048">
    <property type="entry name" value="ASKHA_NBD_FtsA"/>
    <property type="match status" value="1"/>
</dbReference>
<organism evidence="8 9">
    <name type="scientific">Methylogaea oryzae</name>
    <dbReference type="NCBI Taxonomy" id="1295382"/>
    <lineage>
        <taxon>Bacteria</taxon>
        <taxon>Pseudomonadati</taxon>
        <taxon>Pseudomonadota</taxon>
        <taxon>Gammaproteobacteria</taxon>
        <taxon>Methylococcales</taxon>
        <taxon>Methylococcaceae</taxon>
        <taxon>Methylogaea</taxon>
    </lineage>
</organism>
<dbReference type="InterPro" id="IPR020823">
    <property type="entry name" value="Cell_div_FtsA"/>
</dbReference>
<dbReference type="Proteomes" id="UP000824988">
    <property type="component" value="Chromosome"/>
</dbReference>
<evidence type="ECO:0000313" key="8">
    <source>
        <dbReference type="EMBL" id="BBL72236.1"/>
    </source>
</evidence>
<name>A0A8D5AJB3_9GAMM</name>
<evidence type="ECO:0000256" key="3">
    <source>
        <dbReference type="ARBA" id="ARBA00023136"/>
    </source>
</evidence>
<keyword evidence="1 5" id="KW-1003">Cell membrane</keyword>